<evidence type="ECO:0000313" key="2">
    <source>
        <dbReference type="Proteomes" id="UP000029435"/>
    </source>
</evidence>
<protein>
    <submittedName>
        <fullName evidence="1">Uncharacterized protein</fullName>
    </submittedName>
</protein>
<gene>
    <name evidence="1" type="ORF">KU74_22060</name>
</gene>
<dbReference type="RefSeq" id="WP_072013623.1">
    <property type="nucleotide sequence ID" value="NZ_JACDSF010000062.1"/>
</dbReference>
<dbReference type="GeneID" id="90773379"/>
<evidence type="ECO:0000313" key="1">
    <source>
        <dbReference type="EMBL" id="KGA30339.1"/>
    </source>
</evidence>
<dbReference type="OrthoDB" id="6467005at2"/>
<organism evidence="1 2">
    <name type="scientific">Pectobacterium brasiliense</name>
    <dbReference type="NCBI Taxonomy" id="180957"/>
    <lineage>
        <taxon>Bacteria</taxon>
        <taxon>Pseudomonadati</taxon>
        <taxon>Pseudomonadota</taxon>
        <taxon>Gammaproteobacteria</taxon>
        <taxon>Enterobacterales</taxon>
        <taxon>Pectobacteriaceae</taxon>
        <taxon>Pectobacterium</taxon>
    </lineage>
</organism>
<dbReference type="Proteomes" id="UP000029435">
    <property type="component" value="Unassembled WGS sequence"/>
</dbReference>
<sequence>MFDNTPLRPDELLDQCCALSYAVTAITHDQVREILAFVLHEKLRDFYDCYHPEQLPDKDD</sequence>
<name>A0A0M2EXG4_9GAMM</name>
<reference evidence="1 2" key="1">
    <citation type="submission" date="2014-08" db="EMBL/GenBank/DDBJ databases">
        <title>Genome sequences of NCPPB Pectobacterium isolates.</title>
        <authorList>
            <person name="Glover R.H."/>
            <person name="Sapp M."/>
            <person name="Elphinstone J."/>
        </authorList>
    </citation>
    <scope>NUCLEOTIDE SEQUENCE [LARGE SCALE GENOMIC DNA]</scope>
    <source>
        <strain evidence="1 2">LMG 21372</strain>
    </source>
</reference>
<comment type="caution">
    <text evidence="1">The sequence shown here is derived from an EMBL/GenBank/DDBJ whole genome shotgun (WGS) entry which is preliminary data.</text>
</comment>
<dbReference type="AlphaFoldDB" id="A0A0M2EXG4"/>
<proteinExistence type="predicted"/>
<accession>A0A0M2EXG4</accession>
<dbReference type="EMBL" id="JQOD01000018">
    <property type="protein sequence ID" value="KGA30339.1"/>
    <property type="molecule type" value="Genomic_DNA"/>
</dbReference>